<dbReference type="InterPro" id="IPR052742">
    <property type="entry name" value="Mito_N-acetyltransferase"/>
</dbReference>
<dbReference type="CDD" id="cd04301">
    <property type="entry name" value="NAT_SF"/>
    <property type="match status" value="1"/>
</dbReference>
<dbReference type="PANTHER" id="PTHR43138">
    <property type="entry name" value="ACETYLTRANSFERASE, GNAT FAMILY"/>
    <property type="match status" value="1"/>
</dbReference>
<protein>
    <submittedName>
        <fullName evidence="2">Ribosomal protein S18 acetylase RimI</fullName>
    </submittedName>
</protein>
<dbReference type="Pfam" id="PF00583">
    <property type="entry name" value="Acetyltransf_1"/>
    <property type="match status" value="1"/>
</dbReference>
<dbReference type="AlphaFoldDB" id="A0A1H4DXY1"/>
<dbReference type="Gene3D" id="3.40.630.30">
    <property type="match status" value="1"/>
</dbReference>
<dbReference type="InterPro" id="IPR000182">
    <property type="entry name" value="GNAT_dom"/>
</dbReference>
<sequence length="199" mass="21927">MIVSALTNLTSNTKPETPSMNIRLATHDDFEQIWPIFHAIAAAGETYAFARDISKEEARQLWLLTPRKTFVAEEEGQILGTYYLKTNQAGPGSHVCNCGYMVAETARGRGLATAMCEHSQQQAKALGYQAMQFNFVASSNEGAIRLWQQLGFAIVGRLPQAFNHPSLGLLDALVMYKWLTNSVVDTGNNRRGHCASSDT</sequence>
<keyword evidence="2" id="KW-0689">Ribosomal protein</keyword>
<evidence type="ECO:0000313" key="3">
    <source>
        <dbReference type="Proteomes" id="UP000198773"/>
    </source>
</evidence>
<dbReference type="InterPro" id="IPR016181">
    <property type="entry name" value="Acyl_CoA_acyltransferase"/>
</dbReference>
<dbReference type="SUPFAM" id="SSF55729">
    <property type="entry name" value="Acyl-CoA N-acyltransferases (Nat)"/>
    <property type="match status" value="1"/>
</dbReference>
<dbReference type="GO" id="GO:0005840">
    <property type="term" value="C:ribosome"/>
    <property type="evidence" value="ECO:0007669"/>
    <property type="project" value="UniProtKB-KW"/>
</dbReference>
<dbReference type="PANTHER" id="PTHR43138:SF1">
    <property type="entry name" value="N-ACETYLTRANSFERASE ACA1"/>
    <property type="match status" value="1"/>
</dbReference>
<dbReference type="EMBL" id="FNRM01000006">
    <property type="protein sequence ID" value="SEA77633.1"/>
    <property type="molecule type" value="Genomic_DNA"/>
</dbReference>
<keyword evidence="2" id="KW-0687">Ribonucleoprotein</keyword>
<organism evidence="2 3">
    <name type="scientific">Alkalimonas amylolytica</name>
    <dbReference type="NCBI Taxonomy" id="152573"/>
    <lineage>
        <taxon>Bacteria</taxon>
        <taxon>Pseudomonadati</taxon>
        <taxon>Pseudomonadota</taxon>
        <taxon>Gammaproteobacteria</taxon>
        <taxon>Alkalimonas</taxon>
    </lineage>
</organism>
<name>A0A1H4DXY1_ALKAM</name>
<gene>
    <name evidence="2" type="ORF">SAMN04488051_106102</name>
</gene>
<dbReference type="STRING" id="152573.SAMN04488051_106102"/>
<dbReference type="GO" id="GO:0016747">
    <property type="term" value="F:acyltransferase activity, transferring groups other than amino-acyl groups"/>
    <property type="evidence" value="ECO:0007669"/>
    <property type="project" value="InterPro"/>
</dbReference>
<dbReference type="Proteomes" id="UP000198773">
    <property type="component" value="Unassembled WGS sequence"/>
</dbReference>
<accession>A0A1H4DXY1</accession>
<proteinExistence type="predicted"/>
<evidence type="ECO:0000313" key="2">
    <source>
        <dbReference type="EMBL" id="SEA77633.1"/>
    </source>
</evidence>
<dbReference type="PROSITE" id="PS51186">
    <property type="entry name" value="GNAT"/>
    <property type="match status" value="1"/>
</dbReference>
<feature type="domain" description="N-acetyltransferase" evidence="1">
    <location>
        <begin position="20"/>
        <end position="180"/>
    </location>
</feature>
<evidence type="ECO:0000259" key="1">
    <source>
        <dbReference type="PROSITE" id="PS51186"/>
    </source>
</evidence>
<keyword evidence="3" id="KW-1185">Reference proteome</keyword>
<reference evidence="2 3" key="1">
    <citation type="submission" date="2016-10" db="EMBL/GenBank/DDBJ databases">
        <authorList>
            <person name="de Groot N.N."/>
        </authorList>
    </citation>
    <scope>NUCLEOTIDE SEQUENCE [LARGE SCALE GENOMIC DNA]</scope>
    <source>
        <strain evidence="2 3">CGMCC 1.3430</strain>
    </source>
</reference>